<name>A0A5B7G1J8_PORTR</name>
<keyword evidence="1" id="KW-0732">Signal</keyword>
<feature type="signal peptide" evidence="1">
    <location>
        <begin position="1"/>
        <end position="17"/>
    </location>
</feature>
<evidence type="ECO:0000256" key="1">
    <source>
        <dbReference type="SAM" id="SignalP"/>
    </source>
</evidence>
<feature type="chain" id="PRO_5022820588" description="Secreted protein" evidence="1">
    <location>
        <begin position="18"/>
        <end position="72"/>
    </location>
</feature>
<dbReference type="AlphaFoldDB" id="A0A5B7G1J8"/>
<dbReference type="EMBL" id="VSRR010011819">
    <property type="protein sequence ID" value="MPC53701.1"/>
    <property type="molecule type" value="Genomic_DNA"/>
</dbReference>
<dbReference type="Proteomes" id="UP000324222">
    <property type="component" value="Unassembled WGS sequence"/>
</dbReference>
<gene>
    <name evidence="2" type="ORF">E2C01_047599</name>
</gene>
<evidence type="ECO:0000313" key="3">
    <source>
        <dbReference type="Proteomes" id="UP000324222"/>
    </source>
</evidence>
<evidence type="ECO:0008006" key="4">
    <source>
        <dbReference type="Google" id="ProtNLM"/>
    </source>
</evidence>
<keyword evidence="3" id="KW-1185">Reference proteome</keyword>
<sequence length="72" mass="7940">MGLTVCLNLCAISATLSVQLLDVNHHGREQVPHPKTRPAKVRWCRQPWERGTSTASPPLSTVLVLRVETLIG</sequence>
<accession>A0A5B7G1J8</accession>
<organism evidence="2 3">
    <name type="scientific">Portunus trituberculatus</name>
    <name type="common">Swimming crab</name>
    <name type="synonym">Neptunus trituberculatus</name>
    <dbReference type="NCBI Taxonomy" id="210409"/>
    <lineage>
        <taxon>Eukaryota</taxon>
        <taxon>Metazoa</taxon>
        <taxon>Ecdysozoa</taxon>
        <taxon>Arthropoda</taxon>
        <taxon>Crustacea</taxon>
        <taxon>Multicrustacea</taxon>
        <taxon>Malacostraca</taxon>
        <taxon>Eumalacostraca</taxon>
        <taxon>Eucarida</taxon>
        <taxon>Decapoda</taxon>
        <taxon>Pleocyemata</taxon>
        <taxon>Brachyura</taxon>
        <taxon>Eubrachyura</taxon>
        <taxon>Portunoidea</taxon>
        <taxon>Portunidae</taxon>
        <taxon>Portuninae</taxon>
        <taxon>Portunus</taxon>
    </lineage>
</organism>
<comment type="caution">
    <text evidence="2">The sequence shown here is derived from an EMBL/GenBank/DDBJ whole genome shotgun (WGS) entry which is preliminary data.</text>
</comment>
<proteinExistence type="predicted"/>
<evidence type="ECO:0000313" key="2">
    <source>
        <dbReference type="EMBL" id="MPC53701.1"/>
    </source>
</evidence>
<protein>
    <recommendedName>
        <fullName evidence="4">Secreted protein</fullName>
    </recommendedName>
</protein>
<reference evidence="2 3" key="1">
    <citation type="submission" date="2019-05" db="EMBL/GenBank/DDBJ databases">
        <title>Another draft genome of Portunus trituberculatus and its Hox gene families provides insights of decapod evolution.</title>
        <authorList>
            <person name="Jeong J.-H."/>
            <person name="Song I."/>
            <person name="Kim S."/>
            <person name="Choi T."/>
            <person name="Kim D."/>
            <person name="Ryu S."/>
            <person name="Kim W."/>
        </authorList>
    </citation>
    <scope>NUCLEOTIDE SEQUENCE [LARGE SCALE GENOMIC DNA]</scope>
    <source>
        <tissue evidence="2">Muscle</tissue>
    </source>
</reference>